<dbReference type="InterPro" id="IPR022123">
    <property type="entry name" value="DUF3658"/>
</dbReference>
<dbReference type="Pfam" id="PF08874">
    <property type="entry name" value="DUF1835"/>
    <property type="match status" value="1"/>
</dbReference>
<organism evidence="3 4">
    <name type="scientific">Sinanaerobacter chloroacetimidivorans</name>
    <dbReference type="NCBI Taxonomy" id="2818044"/>
    <lineage>
        <taxon>Bacteria</taxon>
        <taxon>Bacillati</taxon>
        <taxon>Bacillota</taxon>
        <taxon>Clostridia</taxon>
        <taxon>Peptostreptococcales</taxon>
        <taxon>Anaerovoracaceae</taxon>
        <taxon>Sinanaerobacter</taxon>
    </lineage>
</organism>
<comment type="caution">
    <text evidence="3">The sequence shown here is derived from an EMBL/GenBank/DDBJ whole genome shotgun (WGS) entry which is preliminary data.</text>
</comment>
<sequence>MIELAFGESPAGALKLAKSMKRGERLSGTIAVFGGTKKERREAKKPRNWSGITMEGCSKDVEALTLALDIGDIAEMDTDIIKRKMLLDGLFADFPGASDELWKTNMNALMRIQEARTTLEPVRMWICSDDPAEVCGLYYTCRLMSDSQTPLSVVRIPAQIEKDNSITRYHSTREVPAEDFGAFTEYEESISDLQRRVYANNWGYLTHENAPLRTIINGRVISVPVDFYDFALRSNIPEGEFRVAQLIGRTLNQIPGVIDSWLFLRVQAMIQSGELIEISAVSDDHPYSGVVKRSCEKDIF</sequence>
<dbReference type="EMBL" id="JAGSND010000012">
    <property type="protein sequence ID" value="MBR0599330.1"/>
    <property type="molecule type" value="Genomic_DNA"/>
</dbReference>
<evidence type="ECO:0000313" key="3">
    <source>
        <dbReference type="EMBL" id="MBR0599330.1"/>
    </source>
</evidence>
<dbReference type="Pfam" id="PF12395">
    <property type="entry name" value="DUF3658"/>
    <property type="match status" value="1"/>
</dbReference>
<evidence type="ECO:0000259" key="1">
    <source>
        <dbReference type="Pfam" id="PF08874"/>
    </source>
</evidence>
<name>A0A8J7W5J2_9FIRM</name>
<evidence type="ECO:0000313" key="4">
    <source>
        <dbReference type="Proteomes" id="UP000675664"/>
    </source>
</evidence>
<protein>
    <submittedName>
        <fullName evidence="3">DUF1835 domain-containing protein</fullName>
    </submittedName>
</protein>
<dbReference type="RefSeq" id="WP_227019461.1">
    <property type="nucleotide sequence ID" value="NZ_JAGSND010000012.1"/>
</dbReference>
<dbReference type="InterPro" id="IPR014973">
    <property type="entry name" value="DUF1835"/>
</dbReference>
<proteinExistence type="predicted"/>
<dbReference type="Proteomes" id="UP000675664">
    <property type="component" value="Unassembled WGS sequence"/>
</dbReference>
<accession>A0A8J7W5J2</accession>
<feature type="domain" description="DUF3658" evidence="2">
    <location>
        <begin position="185"/>
        <end position="275"/>
    </location>
</feature>
<feature type="domain" description="DUF1835" evidence="1">
    <location>
        <begin position="60"/>
        <end position="155"/>
    </location>
</feature>
<gene>
    <name evidence="3" type="ORF">KCX82_15695</name>
</gene>
<keyword evidence="4" id="KW-1185">Reference proteome</keyword>
<reference evidence="3" key="2">
    <citation type="submission" date="2021-04" db="EMBL/GenBank/DDBJ databases">
        <authorList>
            <person name="Liu J."/>
        </authorList>
    </citation>
    <scope>NUCLEOTIDE SEQUENCE</scope>
    <source>
        <strain evidence="3">BAD-6</strain>
    </source>
</reference>
<reference evidence="3" key="1">
    <citation type="submission" date="2021-04" db="EMBL/GenBank/DDBJ databases">
        <title>Sinoanaerobacter chloroacetimidivorans sp. nov., an obligate anaerobic bacterium isolated from anaerobic sludge.</title>
        <authorList>
            <person name="Bao Y."/>
        </authorList>
    </citation>
    <scope>NUCLEOTIDE SEQUENCE</scope>
    <source>
        <strain evidence="3">BAD-6</strain>
    </source>
</reference>
<dbReference type="AlphaFoldDB" id="A0A8J7W5J2"/>
<evidence type="ECO:0000259" key="2">
    <source>
        <dbReference type="Pfam" id="PF12395"/>
    </source>
</evidence>